<proteinExistence type="predicted"/>
<dbReference type="AlphaFoldDB" id="A0A4Y2K4L7"/>
<name>A0A4Y2K4L7_ARAVE</name>
<sequence length="80" mass="9072">MVGFSCHGIGLPRRISDVVIQYTRYTTWQDTPDIPRQENPNIGDVRNQQRGLLHLGGVVKIRSWLDPGQPCTSWVSNSRP</sequence>
<reference evidence="1 2" key="1">
    <citation type="journal article" date="2019" name="Sci. Rep.">
        <title>Orb-weaving spider Araneus ventricosus genome elucidates the spidroin gene catalogue.</title>
        <authorList>
            <person name="Kono N."/>
            <person name="Nakamura H."/>
            <person name="Ohtoshi R."/>
            <person name="Moran D.A.P."/>
            <person name="Shinohara A."/>
            <person name="Yoshida Y."/>
            <person name="Fujiwara M."/>
            <person name="Mori M."/>
            <person name="Tomita M."/>
            <person name="Arakawa K."/>
        </authorList>
    </citation>
    <scope>NUCLEOTIDE SEQUENCE [LARGE SCALE GENOMIC DNA]</scope>
</reference>
<evidence type="ECO:0000313" key="2">
    <source>
        <dbReference type="Proteomes" id="UP000499080"/>
    </source>
</evidence>
<organism evidence="1 2">
    <name type="scientific">Araneus ventricosus</name>
    <name type="common">Orbweaver spider</name>
    <name type="synonym">Epeira ventricosa</name>
    <dbReference type="NCBI Taxonomy" id="182803"/>
    <lineage>
        <taxon>Eukaryota</taxon>
        <taxon>Metazoa</taxon>
        <taxon>Ecdysozoa</taxon>
        <taxon>Arthropoda</taxon>
        <taxon>Chelicerata</taxon>
        <taxon>Arachnida</taxon>
        <taxon>Araneae</taxon>
        <taxon>Araneomorphae</taxon>
        <taxon>Entelegynae</taxon>
        <taxon>Araneoidea</taxon>
        <taxon>Araneidae</taxon>
        <taxon>Araneus</taxon>
    </lineage>
</organism>
<dbReference type="Proteomes" id="UP000499080">
    <property type="component" value="Unassembled WGS sequence"/>
</dbReference>
<accession>A0A4Y2K4L7</accession>
<protein>
    <submittedName>
        <fullName evidence="1">Uncharacterized protein</fullName>
    </submittedName>
</protein>
<keyword evidence="2" id="KW-1185">Reference proteome</keyword>
<comment type="caution">
    <text evidence="1">The sequence shown here is derived from an EMBL/GenBank/DDBJ whole genome shotgun (WGS) entry which is preliminary data.</text>
</comment>
<gene>
    <name evidence="1" type="ORF">AVEN_128812_1</name>
</gene>
<evidence type="ECO:0000313" key="1">
    <source>
        <dbReference type="EMBL" id="GBM97281.1"/>
    </source>
</evidence>
<dbReference type="EMBL" id="BGPR01004220">
    <property type="protein sequence ID" value="GBM97281.1"/>
    <property type="molecule type" value="Genomic_DNA"/>
</dbReference>